<evidence type="ECO:0000313" key="31">
    <source>
        <dbReference type="EnsemblPlants" id="ONIVA02G19010.1"/>
    </source>
</evidence>
<dbReference type="Pfam" id="PF08263">
    <property type="entry name" value="LRRNT_2"/>
    <property type="match status" value="1"/>
</dbReference>
<keyword evidence="16" id="KW-0418">Kinase</keyword>
<dbReference type="FunFam" id="3.80.10.10:FF:000095">
    <property type="entry name" value="LRR receptor-like serine/threonine-protein kinase GSO1"/>
    <property type="match status" value="2"/>
</dbReference>
<evidence type="ECO:0000256" key="25">
    <source>
        <dbReference type="ARBA" id="ARBA00054320"/>
    </source>
</evidence>
<keyword evidence="13" id="KW-0732">Signal</keyword>
<keyword evidence="20 29" id="KW-0472">Membrane</keyword>
<keyword evidence="15 28" id="KW-0547">Nucleotide-binding</keyword>
<comment type="catalytic activity">
    <reaction evidence="24">
        <text>L-seryl-[protein] + ATP = O-phospho-L-seryl-[protein] + ADP + H(+)</text>
        <dbReference type="Rhea" id="RHEA:17989"/>
        <dbReference type="Rhea" id="RHEA-COMP:9863"/>
        <dbReference type="Rhea" id="RHEA-COMP:11604"/>
        <dbReference type="ChEBI" id="CHEBI:15378"/>
        <dbReference type="ChEBI" id="CHEBI:29999"/>
        <dbReference type="ChEBI" id="CHEBI:30616"/>
        <dbReference type="ChEBI" id="CHEBI:83421"/>
        <dbReference type="ChEBI" id="CHEBI:456216"/>
        <dbReference type="EC" id="2.7.11.1"/>
    </reaction>
</comment>
<dbReference type="GO" id="GO:0005886">
    <property type="term" value="C:plasma membrane"/>
    <property type="evidence" value="ECO:0007669"/>
    <property type="project" value="UniProtKB-SubCell"/>
</dbReference>
<dbReference type="HOGENOM" id="CLU_000288_22_0_1"/>
<evidence type="ECO:0000256" key="10">
    <source>
        <dbReference type="ARBA" id="ARBA00022614"/>
    </source>
</evidence>
<reference evidence="31" key="1">
    <citation type="submission" date="2015-04" db="UniProtKB">
        <authorList>
            <consortium name="EnsemblPlants"/>
        </authorList>
    </citation>
    <scope>IDENTIFICATION</scope>
    <source>
        <strain evidence="31">SL10</strain>
    </source>
</reference>
<accession>A0A0E0G6X8</accession>
<evidence type="ECO:0000256" key="5">
    <source>
        <dbReference type="ARBA" id="ARBA00008684"/>
    </source>
</evidence>
<dbReference type="PANTHER" id="PTHR48005">
    <property type="entry name" value="LEUCINE RICH REPEAT KINASE 2"/>
    <property type="match status" value="1"/>
</dbReference>
<evidence type="ECO:0000256" key="14">
    <source>
        <dbReference type="ARBA" id="ARBA00022737"/>
    </source>
</evidence>
<dbReference type="SUPFAM" id="SSF56112">
    <property type="entry name" value="Protein kinase-like (PK-like)"/>
    <property type="match status" value="1"/>
</dbReference>
<evidence type="ECO:0000256" key="1">
    <source>
        <dbReference type="ARBA" id="ARBA00001936"/>
    </source>
</evidence>
<dbReference type="InterPro" id="IPR013210">
    <property type="entry name" value="LRR_N_plant-typ"/>
</dbReference>
<dbReference type="STRING" id="4536.A0A0E0G6X8"/>
<evidence type="ECO:0000256" key="7">
    <source>
        <dbReference type="ARBA" id="ARBA00022475"/>
    </source>
</evidence>
<dbReference type="Gene3D" id="1.10.510.10">
    <property type="entry name" value="Transferase(Phosphotransferase) domain 1"/>
    <property type="match status" value="1"/>
</dbReference>
<dbReference type="PROSITE" id="PS00108">
    <property type="entry name" value="PROTEIN_KINASE_ST"/>
    <property type="match status" value="1"/>
</dbReference>
<keyword evidence="21" id="KW-0675">Receptor</keyword>
<dbReference type="EC" id="2.7.11.1" evidence="6"/>
<dbReference type="InterPro" id="IPR000719">
    <property type="entry name" value="Prot_kinase_dom"/>
</dbReference>
<keyword evidence="32" id="KW-1185">Reference proteome</keyword>
<comment type="function">
    <text evidence="25">Receptor kinase that detects X.oryzae pv. oryzae protein Ax21 to promote innate immunity. Following X.oryzae pv. oryzae protein Ax21 detection, undergoes cleavage, releasing the processed protein kinase Xa21 chain.</text>
</comment>
<feature type="transmembrane region" description="Helical" evidence="29">
    <location>
        <begin position="631"/>
        <end position="650"/>
    </location>
</feature>
<dbReference type="Proteomes" id="UP000006591">
    <property type="component" value="Chromosome 2"/>
</dbReference>
<dbReference type="InterPro" id="IPR003591">
    <property type="entry name" value="Leu-rich_rpt_typical-subtyp"/>
</dbReference>
<dbReference type="SUPFAM" id="SSF52047">
    <property type="entry name" value="RNI-like"/>
    <property type="match status" value="1"/>
</dbReference>
<dbReference type="OMA" id="ERMNMKQ"/>
<dbReference type="PROSITE" id="PS50011">
    <property type="entry name" value="PROTEIN_KINASE_DOM"/>
    <property type="match status" value="1"/>
</dbReference>
<dbReference type="PROSITE" id="PS00107">
    <property type="entry name" value="PROTEIN_KINASE_ATP"/>
    <property type="match status" value="1"/>
</dbReference>
<evidence type="ECO:0000256" key="8">
    <source>
        <dbReference type="ARBA" id="ARBA00022527"/>
    </source>
</evidence>
<evidence type="ECO:0000256" key="19">
    <source>
        <dbReference type="ARBA" id="ARBA00022989"/>
    </source>
</evidence>
<evidence type="ECO:0000313" key="32">
    <source>
        <dbReference type="Proteomes" id="UP000006591"/>
    </source>
</evidence>
<keyword evidence="10" id="KW-0433">Leucine-rich repeat</keyword>
<proteinExistence type="inferred from homology"/>
<evidence type="ECO:0000256" key="21">
    <source>
        <dbReference type="ARBA" id="ARBA00023170"/>
    </source>
</evidence>
<evidence type="ECO:0000256" key="2">
    <source>
        <dbReference type="ARBA" id="ARBA00001946"/>
    </source>
</evidence>
<dbReference type="PRINTS" id="PR00019">
    <property type="entry name" value="LEURICHRPT"/>
</dbReference>
<evidence type="ECO:0000256" key="16">
    <source>
        <dbReference type="ARBA" id="ARBA00022777"/>
    </source>
</evidence>
<evidence type="ECO:0000259" key="30">
    <source>
        <dbReference type="PROSITE" id="PS50011"/>
    </source>
</evidence>
<keyword evidence="17" id="KW-0256">Endoplasmic reticulum</keyword>
<organism evidence="31">
    <name type="scientific">Oryza nivara</name>
    <name type="common">Indian wild rice</name>
    <name type="synonym">Oryza sativa f. spontanea</name>
    <dbReference type="NCBI Taxonomy" id="4536"/>
    <lineage>
        <taxon>Eukaryota</taxon>
        <taxon>Viridiplantae</taxon>
        <taxon>Streptophyta</taxon>
        <taxon>Embryophyta</taxon>
        <taxon>Tracheophyta</taxon>
        <taxon>Spermatophyta</taxon>
        <taxon>Magnoliopsida</taxon>
        <taxon>Liliopsida</taxon>
        <taxon>Poales</taxon>
        <taxon>Poaceae</taxon>
        <taxon>BOP clade</taxon>
        <taxon>Oryzoideae</taxon>
        <taxon>Oryzeae</taxon>
        <taxon>Oryzinae</taxon>
        <taxon>Oryza</taxon>
    </lineage>
</organism>
<dbReference type="InterPro" id="IPR001245">
    <property type="entry name" value="Ser-Thr/Tyr_kinase_cat_dom"/>
</dbReference>
<comment type="function">
    <text evidence="26">The processed protein kinase Xa21 chain released by protein cleavage after X.oryzae pv. oryzae protein Ax21 detection translocates into the nucleus where it can bind and regulate WRKY62, a transcription factor. Confers resistance to the bacterial pathogen X.oryzae pv. oryzae (Xoo).</text>
</comment>
<dbReference type="Gene3D" id="3.80.10.10">
    <property type="entry name" value="Ribonuclease Inhibitor"/>
    <property type="match status" value="4"/>
</dbReference>
<evidence type="ECO:0000256" key="28">
    <source>
        <dbReference type="PROSITE-ProRule" id="PRU10141"/>
    </source>
</evidence>
<feature type="binding site" evidence="28">
    <location>
        <position position="713"/>
    </location>
    <ligand>
        <name>ATP</name>
        <dbReference type="ChEBI" id="CHEBI:30616"/>
    </ligand>
</feature>
<dbReference type="Pfam" id="PF13855">
    <property type="entry name" value="LRR_8"/>
    <property type="match status" value="2"/>
</dbReference>
<evidence type="ECO:0000256" key="26">
    <source>
        <dbReference type="ARBA" id="ARBA00056628"/>
    </source>
</evidence>
<dbReference type="GO" id="GO:0005789">
    <property type="term" value="C:endoplasmic reticulum membrane"/>
    <property type="evidence" value="ECO:0007669"/>
    <property type="project" value="UniProtKB-SubCell"/>
</dbReference>
<keyword evidence="11" id="KW-0808">Transferase</keyword>
<evidence type="ECO:0000256" key="11">
    <source>
        <dbReference type="ARBA" id="ARBA00022679"/>
    </source>
</evidence>
<dbReference type="Pfam" id="PF00560">
    <property type="entry name" value="LRR_1"/>
    <property type="match status" value="8"/>
</dbReference>
<dbReference type="SMART" id="SM00369">
    <property type="entry name" value="LRR_TYP"/>
    <property type="match status" value="8"/>
</dbReference>
<dbReference type="InterPro" id="IPR032675">
    <property type="entry name" value="LRR_dom_sf"/>
</dbReference>
<evidence type="ECO:0000256" key="29">
    <source>
        <dbReference type="SAM" id="Phobius"/>
    </source>
</evidence>
<dbReference type="InterPro" id="IPR017441">
    <property type="entry name" value="Protein_kinase_ATP_BS"/>
</dbReference>
<comment type="cofactor">
    <cofactor evidence="2">
        <name>Mg(2+)</name>
        <dbReference type="ChEBI" id="CHEBI:18420"/>
    </cofactor>
</comment>
<evidence type="ECO:0000256" key="17">
    <source>
        <dbReference type="ARBA" id="ARBA00022824"/>
    </source>
</evidence>
<evidence type="ECO:0000256" key="27">
    <source>
        <dbReference type="ARBA" id="ARBA00072040"/>
    </source>
</evidence>
<keyword evidence="18 28" id="KW-0067">ATP-binding</keyword>
<evidence type="ECO:0000256" key="23">
    <source>
        <dbReference type="ARBA" id="ARBA00047899"/>
    </source>
</evidence>
<keyword evidence="12 29" id="KW-0812">Transmembrane</keyword>
<evidence type="ECO:0000256" key="6">
    <source>
        <dbReference type="ARBA" id="ARBA00012513"/>
    </source>
</evidence>
<evidence type="ECO:0000256" key="4">
    <source>
        <dbReference type="ARBA" id="ARBA00004389"/>
    </source>
</evidence>
<evidence type="ECO:0000256" key="20">
    <source>
        <dbReference type="ARBA" id="ARBA00023136"/>
    </source>
</evidence>
<keyword evidence="9" id="KW-0597">Phosphoprotein</keyword>
<evidence type="ECO:0000256" key="9">
    <source>
        <dbReference type="ARBA" id="ARBA00022553"/>
    </source>
</evidence>
<evidence type="ECO:0000256" key="15">
    <source>
        <dbReference type="ARBA" id="ARBA00022741"/>
    </source>
</evidence>
<dbReference type="SMART" id="SM00220">
    <property type="entry name" value="S_TKc"/>
    <property type="match status" value="1"/>
</dbReference>
<dbReference type="Pfam" id="PF07714">
    <property type="entry name" value="PK_Tyr_Ser-Thr"/>
    <property type="match status" value="1"/>
</dbReference>
<evidence type="ECO:0000256" key="3">
    <source>
        <dbReference type="ARBA" id="ARBA00004162"/>
    </source>
</evidence>
<dbReference type="GO" id="GO:0005524">
    <property type="term" value="F:ATP binding"/>
    <property type="evidence" value="ECO:0007669"/>
    <property type="project" value="UniProtKB-UniRule"/>
</dbReference>
<comment type="similarity">
    <text evidence="5">Belongs to the protein kinase superfamily. Ser/Thr protein kinase family.</text>
</comment>
<dbReference type="EnsemblPlants" id="ONIVA02G19010.1">
    <property type="protein sequence ID" value="ONIVA02G19010.1"/>
    <property type="gene ID" value="ONIVA02G19010"/>
</dbReference>
<dbReference type="AlphaFoldDB" id="A0A0E0G6X8"/>
<dbReference type="PANTHER" id="PTHR48005:SF88">
    <property type="entry name" value="PROTEIN KINASE DOMAIN-CONTAINING PROTEIN"/>
    <property type="match status" value="1"/>
</dbReference>
<comment type="subcellular location">
    <subcellularLocation>
        <location evidence="3">Cell membrane</location>
        <topology evidence="3">Single-pass membrane protein</topology>
    </subcellularLocation>
    <subcellularLocation>
        <location evidence="4">Endoplasmic reticulum membrane</location>
        <topology evidence="4">Single-pass membrane protein</topology>
    </subcellularLocation>
</comment>
<reference evidence="31" key="2">
    <citation type="submission" date="2018-04" db="EMBL/GenBank/DDBJ databases">
        <title>OnivRS2 (Oryza nivara Reference Sequence Version 2).</title>
        <authorList>
            <person name="Zhang J."/>
            <person name="Kudrna D."/>
            <person name="Lee S."/>
            <person name="Talag J."/>
            <person name="Rajasekar S."/>
            <person name="Welchert J."/>
            <person name="Hsing Y.-I."/>
            <person name="Wing R.A."/>
        </authorList>
    </citation>
    <scope>NUCLEOTIDE SEQUENCE [LARGE SCALE GENOMIC DNA]</scope>
    <source>
        <strain evidence="31">SL10</strain>
    </source>
</reference>
<comment type="cofactor">
    <cofactor evidence="1">
        <name>Mn(2+)</name>
        <dbReference type="ChEBI" id="CHEBI:29035"/>
    </cofactor>
</comment>
<keyword evidence="7" id="KW-1003">Cell membrane</keyword>
<evidence type="ECO:0000256" key="22">
    <source>
        <dbReference type="ARBA" id="ARBA00023180"/>
    </source>
</evidence>
<keyword evidence="14" id="KW-0677">Repeat</keyword>
<keyword evidence="22" id="KW-0325">Glycoprotein</keyword>
<dbReference type="FunFam" id="1.10.510.10:FF:000358">
    <property type="entry name" value="Putative leucine-rich repeat receptor-like serine/threonine-protein kinase"/>
    <property type="match status" value="1"/>
</dbReference>
<feature type="domain" description="Protein kinase" evidence="30">
    <location>
        <begin position="684"/>
        <end position="983"/>
    </location>
</feature>
<dbReference type="InterPro" id="IPR011009">
    <property type="entry name" value="Kinase-like_dom_sf"/>
</dbReference>
<dbReference type="InterPro" id="IPR001611">
    <property type="entry name" value="Leu-rich_rpt"/>
</dbReference>
<dbReference type="GO" id="GO:0004674">
    <property type="term" value="F:protein serine/threonine kinase activity"/>
    <property type="evidence" value="ECO:0007669"/>
    <property type="project" value="UniProtKB-KW"/>
</dbReference>
<protein>
    <recommendedName>
        <fullName evidence="27">Receptor kinase-like protein Xa21</fullName>
        <ecNumber evidence="6">2.7.11.1</ecNumber>
    </recommendedName>
</protein>
<dbReference type="InterPro" id="IPR051420">
    <property type="entry name" value="Ser_Thr_Kinases_DiverseReg"/>
</dbReference>
<dbReference type="Gene3D" id="3.30.200.20">
    <property type="entry name" value="Phosphorylase Kinase, domain 1"/>
    <property type="match status" value="1"/>
</dbReference>
<dbReference type="Gramene" id="ONIVA02G19010.1">
    <property type="protein sequence ID" value="ONIVA02G19010.1"/>
    <property type="gene ID" value="ONIVA02G19010"/>
</dbReference>
<evidence type="ECO:0000256" key="13">
    <source>
        <dbReference type="ARBA" id="ARBA00022729"/>
    </source>
</evidence>
<evidence type="ECO:0000256" key="24">
    <source>
        <dbReference type="ARBA" id="ARBA00048679"/>
    </source>
</evidence>
<evidence type="ECO:0000256" key="18">
    <source>
        <dbReference type="ARBA" id="ARBA00022840"/>
    </source>
</evidence>
<dbReference type="InterPro" id="IPR008271">
    <property type="entry name" value="Ser/Thr_kinase_AS"/>
</dbReference>
<evidence type="ECO:0000256" key="12">
    <source>
        <dbReference type="ARBA" id="ARBA00022692"/>
    </source>
</evidence>
<keyword evidence="19 29" id="KW-1133">Transmembrane helix</keyword>
<dbReference type="eggNOG" id="ENOG502QPYS">
    <property type="taxonomic scope" value="Eukaryota"/>
</dbReference>
<name>A0A0E0G6X8_ORYNI</name>
<dbReference type="FunFam" id="3.30.200.20:FF:000432">
    <property type="entry name" value="LRR receptor-like serine/threonine-protein kinase EFR"/>
    <property type="match status" value="1"/>
</dbReference>
<dbReference type="SUPFAM" id="SSF52058">
    <property type="entry name" value="L domain-like"/>
    <property type="match status" value="1"/>
</dbReference>
<comment type="catalytic activity">
    <reaction evidence="23">
        <text>L-threonyl-[protein] + ATP = O-phospho-L-threonyl-[protein] + ADP + H(+)</text>
        <dbReference type="Rhea" id="RHEA:46608"/>
        <dbReference type="Rhea" id="RHEA-COMP:11060"/>
        <dbReference type="Rhea" id="RHEA-COMP:11605"/>
        <dbReference type="ChEBI" id="CHEBI:15378"/>
        <dbReference type="ChEBI" id="CHEBI:30013"/>
        <dbReference type="ChEBI" id="CHEBI:30616"/>
        <dbReference type="ChEBI" id="CHEBI:61977"/>
        <dbReference type="ChEBI" id="CHEBI:456216"/>
        <dbReference type="EC" id="2.7.11.1"/>
    </reaction>
</comment>
<keyword evidence="8" id="KW-0723">Serine/threonine-protein kinase</keyword>
<sequence>MDLMRTKQLAKFAVPILSAFLLIYEVGNVYCATVHENSVDLHSLLDFKQGVNDPNGALRTWNISTHFCRWKGVNCSDARPWRVTGLNLTRKGLAGKISPSLGNLTSLDMLDLSYNNFDGPLPLLNRLQRLKFLNLKSNHLQGVIPDGLTNCTDLLFLDLSKNFLTGVIPPSIDSLSKLIGLRLGQNNLTGTIPTMLTNITTLQTLDLIYGQLTGKIPDELWQMPNIEELYLGGNNLSGGISQTFPNISSLQYLDLAINMLANTLPSNIGDALPNLVYISLAGNSFEGQIPSSLGNASGLFQIDLSSNNFNGQVPSSLGMLSGLIRLNVESNMLNASDNEGWDFFNALSNCRNLEQLSFTDNQLQGVIPNSVGNLSVNLQYLLMSENKLSGVVPPSIGNLTSLIELGLDANSLTGPIDEWIGKQENLTSLHLETNNFTGTIPLSLANLTKLTRLYLANNAFDGIVTPNLGRLQPLLELDLSNNNLQGSIPPELGNLKQLYILDLSSNKFSGAIPETLGQCQNLVILQMEQNVLTGNIPTTFTNLNSLSLLNLSHNALSGPLPAVLNDLKLLTKLDLSYNNFEGEIPRNGIFDNSTVVSLDGNAGLCGGAMTLRMRPCPVSHRAISVNRLIKILIPIFGFMSLILLIYFLLLGKKRSRRTSLSEPSFGEHFEKVSYNDLAQATRDFSEFNLIGRGSYGSVYRGKLKESKIEVAVKVFDLEMHGAERSFMSECEALRSIQHRNLLSIRTACSTGDNTGRVFKALVFDYMPNGNLDMWLHHKEDEKTPNYLNLTQRISIAVNIADALDYLHHDCGRTIVHSDLKPSNILLDDDMNALLGDFGIARLYLDSQSTYQGSVSTIGLKGTIGYIPPEYGGGGHASTLGDVYSFGIMLLEIFTGKRPTDPMFTDGLDIVSFVDRNFPDQIFQVIDVRLKEECNNLSRDNMVSEDTIYQLLVSLLQVALSCTRPSPSERLNMKQAATKIHAINASLHGWNEKKYASVDQ</sequence>